<dbReference type="EMBL" id="CP013015">
    <property type="protein sequence ID" value="AMM40690.1"/>
    <property type="molecule type" value="Genomic_DNA"/>
</dbReference>
<keyword evidence="2" id="KW-1185">Reference proteome</keyword>
<organism evidence="1 2">
    <name type="scientific">Desulfofervidus auxilii</name>
    <dbReference type="NCBI Taxonomy" id="1621989"/>
    <lineage>
        <taxon>Bacteria</taxon>
        <taxon>Pseudomonadati</taxon>
        <taxon>Thermodesulfobacteriota</taxon>
        <taxon>Candidatus Desulfofervidia</taxon>
        <taxon>Candidatus Desulfofervidales</taxon>
        <taxon>Candidatus Desulfofervidaceae</taxon>
        <taxon>Candidatus Desulfofervidus</taxon>
    </lineage>
</organism>
<dbReference type="KEGG" id="daw:HS1_000886"/>
<evidence type="ECO:0000313" key="1">
    <source>
        <dbReference type="EMBL" id="AMM40690.1"/>
    </source>
</evidence>
<proteinExistence type="predicted"/>
<dbReference type="SUPFAM" id="SSF143602">
    <property type="entry name" value="STIV B116-like"/>
    <property type="match status" value="1"/>
</dbReference>
<dbReference type="InterPro" id="IPR037236">
    <property type="entry name" value="STIV_B116-like_sf"/>
</dbReference>
<name>A0A7U4THX8_DESA2</name>
<dbReference type="Proteomes" id="UP000070560">
    <property type="component" value="Chromosome"/>
</dbReference>
<evidence type="ECO:0000313" key="2">
    <source>
        <dbReference type="Proteomes" id="UP000070560"/>
    </source>
</evidence>
<dbReference type="Gene3D" id="3.40.50.11170">
    <property type="entry name" value="Uncharacterised protein PF08960, DUF1874"/>
    <property type="match status" value="1"/>
</dbReference>
<protein>
    <submittedName>
        <fullName evidence="1">Uncharacterized protein</fullName>
    </submittedName>
</protein>
<accession>A0A7U4THX8</accession>
<sequence>MGRNYFALAFSAAMLPKEKVVIVKTEMTLEKLRDEMMEKIKNGVKINCILNPSHKATIEVIKDWGIPVEIPQSPPKVELGPNDVLYLVQVSGLPRLTDRHQYTTKEIQRADWRFMKIEVFTDSLLMPLLC</sequence>
<gene>
    <name evidence="1" type="ORF">HS1_000886</name>
</gene>
<dbReference type="AlphaFoldDB" id="A0A7U4THX8"/>
<reference evidence="1 2" key="1">
    <citation type="submission" date="2015-10" db="EMBL/GenBank/DDBJ databases">
        <title>Candidatus Desulfofervidus auxilii, a hydrogenotrophic sulfate-reducing bacterium involved in the thermophilic anaerobic oxidation of methane.</title>
        <authorList>
            <person name="Krukenberg V."/>
            <person name="Richter M."/>
            <person name="Wegener G."/>
        </authorList>
    </citation>
    <scope>NUCLEOTIDE SEQUENCE [LARGE SCALE GENOMIC DNA]</scope>
    <source>
        <strain evidence="1 2">HS1</strain>
    </source>
</reference>
<dbReference type="RefSeq" id="WP_066061508.1">
    <property type="nucleotide sequence ID" value="NZ_CP013015.1"/>
</dbReference>